<dbReference type="AlphaFoldDB" id="A0AAN9MDJ3"/>
<accession>A0AAN9MDJ3</accession>
<comment type="caution">
    <text evidence="1">The sequence shown here is derived from an EMBL/GenBank/DDBJ whole genome shotgun (WGS) entry which is preliminary data.</text>
</comment>
<name>A0AAN9MDJ3_CANGL</name>
<keyword evidence="2" id="KW-1185">Reference proteome</keyword>
<protein>
    <submittedName>
        <fullName evidence="1">Uncharacterized protein</fullName>
    </submittedName>
</protein>
<gene>
    <name evidence="1" type="ORF">VNO77_07891</name>
</gene>
<organism evidence="1 2">
    <name type="scientific">Canavalia gladiata</name>
    <name type="common">Sword bean</name>
    <name type="synonym">Dolichos gladiatus</name>
    <dbReference type="NCBI Taxonomy" id="3824"/>
    <lineage>
        <taxon>Eukaryota</taxon>
        <taxon>Viridiplantae</taxon>
        <taxon>Streptophyta</taxon>
        <taxon>Embryophyta</taxon>
        <taxon>Tracheophyta</taxon>
        <taxon>Spermatophyta</taxon>
        <taxon>Magnoliopsida</taxon>
        <taxon>eudicotyledons</taxon>
        <taxon>Gunneridae</taxon>
        <taxon>Pentapetalae</taxon>
        <taxon>rosids</taxon>
        <taxon>fabids</taxon>
        <taxon>Fabales</taxon>
        <taxon>Fabaceae</taxon>
        <taxon>Papilionoideae</taxon>
        <taxon>50 kb inversion clade</taxon>
        <taxon>NPAAA clade</taxon>
        <taxon>indigoferoid/millettioid clade</taxon>
        <taxon>Phaseoleae</taxon>
        <taxon>Canavalia</taxon>
    </lineage>
</organism>
<sequence length="267" mass="30017">MAQRSSLPLPLHLHSLWKLLVPMPASNRPAHAVMQGSRPPDQGPGFWQKGKLQLAIRGQIVSDLKSYILAKSKAELTSSILLRLPVFLIYSSVLNPLLTGKTEDHEPLWKSVVGSNVTGPFDYCGSLFNTWSMDLRQLTLISSAFPSKCVKTWRFGDVGGDNNFWVIYGFDFRLHPFLSTPESCLLLSVRDLEMLCRQRSELSFDLETLLREQSVGENSFRGECRKLSLLLLSYYDSGVFMIVVQSQGQFPALMTQTDKAACLLWPS</sequence>
<evidence type="ECO:0000313" key="2">
    <source>
        <dbReference type="Proteomes" id="UP001367508"/>
    </source>
</evidence>
<reference evidence="1 2" key="1">
    <citation type="submission" date="2024-01" db="EMBL/GenBank/DDBJ databases">
        <title>The genomes of 5 underutilized Papilionoideae crops provide insights into root nodulation and disease resistanc.</title>
        <authorList>
            <person name="Jiang F."/>
        </authorList>
    </citation>
    <scope>NUCLEOTIDE SEQUENCE [LARGE SCALE GENOMIC DNA]</scope>
    <source>
        <strain evidence="1">LVBAO_FW01</strain>
        <tissue evidence="1">Leaves</tissue>
    </source>
</reference>
<dbReference type="EMBL" id="JAYMYQ010000002">
    <property type="protein sequence ID" value="KAK7349957.1"/>
    <property type="molecule type" value="Genomic_DNA"/>
</dbReference>
<proteinExistence type="predicted"/>
<dbReference type="Proteomes" id="UP001367508">
    <property type="component" value="Unassembled WGS sequence"/>
</dbReference>
<evidence type="ECO:0000313" key="1">
    <source>
        <dbReference type="EMBL" id="KAK7349957.1"/>
    </source>
</evidence>